<dbReference type="AlphaFoldDB" id="A0A0D3KT34"/>
<dbReference type="HOGENOM" id="CLU_807594_0_0_1"/>
<dbReference type="PANTHER" id="PTHR10751">
    <property type="entry name" value="GUANYLATE BINDING PROTEIN"/>
    <property type="match status" value="1"/>
</dbReference>
<evidence type="ECO:0000313" key="3">
    <source>
        <dbReference type="Proteomes" id="UP000013827"/>
    </source>
</evidence>
<protein>
    <recommendedName>
        <fullName evidence="1">Guanylate-binding protein N-terminal domain-containing protein</fullName>
    </recommendedName>
</protein>
<sequence length="344" mass="36547">MAKPTQRRSSAAAPTAAPHRVDAAALAKRGGKQGELAGVFLEVLEVDILWPRWQPVDVGDKRAAVGRLRTDRGAVARLSSVGTRALHQNARACPGAGPHALSLTTIRIKNPDSIDCTAVDENLFEIGSGVTSFTGGVWITSEPVLLRGSSEATAVAEKPVRAFLIDTEGFSGVGSLTSRTYEANMFGITYLLSSAVVYNSMFPVDASTVSQMNRHALRTMQMIKSLSDANVWTHRRQPSFLWSVQSFNMHQLANTGLDAAALLSHLRNASSKPEAGAAAITSLIAPTGASSSAAWLVERLFESPTLLPIRRPHADDEVVANLAAHKSAELSPARCSRDAAALCG</sequence>
<dbReference type="KEGG" id="ehx:EMIHUDRAFT_454549"/>
<dbReference type="RefSeq" id="XP_005791348.1">
    <property type="nucleotide sequence ID" value="XM_005791291.1"/>
</dbReference>
<dbReference type="Pfam" id="PF02263">
    <property type="entry name" value="GBP"/>
    <property type="match status" value="1"/>
</dbReference>
<reference evidence="2" key="2">
    <citation type="submission" date="2024-10" db="UniProtKB">
        <authorList>
            <consortium name="EnsemblProtists"/>
        </authorList>
    </citation>
    <scope>IDENTIFICATION</scope>
</reference>
<reference evidence="3" key="1">
    <citation type="journal article" date="2013" name="Nature">
        <title>Pan genome of the phytoplankton Emiliania underpins its global distribution.</title>
        <authorList>
            <person name="Read B.A."/>
            <person name="Kegel J."/>
            <person name="Klute M.J."/>
            <person name="Kuo A."/>
            <person name="Lefebvre S.C."/>
            <person name="Maumus F."/>
            <person name="Mayer C."/>
            <person name="Miller J."/>
            <person name="Monier A."/>
            <person name="Salamov A."/>
            <person name="Young J."/>
            <person name="Aguilar M."/>
            <person name="Claverie J.M."/>
            <person name="Frickenhaus S."/>
            <person name="Gonzalez K."/>
            <person name="Herman E.K."/>
            <person name="Lin Y.C."/>
            <person name="Napier J."/>
            <person name="Ogata H."/>
            <person name="Sarno A.F."/>
            <person name="Shmutz J."/>
            <person name="Schroeder D."/>
            <person name="de Vargas C."/>
            <person name="Verret F."/>
            <person name="von Dassow P."/>
            <person name="Valentin K."/>
            <person name="Van de Peer Y."/>
            <person name="Wheeler G."/>
            <person name="Dacks J.B."/>
            <person name="Delwiche C.F."/>
            <person name="Dyhrman S.T."/>
            <person name="Glockner G."/>
            <person name="John U."/>
            <person name="Richards T."/>
            <person name="Worden A.Z."/>
            <person name="Zhang X."/>
            <person name="Grigoriev I.V."/>
            <person name="Allen A.E."/>
            <person name="Bidle K."/>
            <person name="Borodovsky M."/>
            <person name="Bowler C."/>
            <person name="Brownlee C."/>
            <person name="Cock J.M."/>
            <person name="Elias M."/>
            <person name="Gladyshev V.N."/>
            <person name="Groth M."/>
            <person name="Guda C."/>
            <person name="Hadaegh A."/>
            <person name="Iglesias-Rodriguez M.D."/>
            <person name="Jenkins J."/>
            <person name="Jones B.M."/>
            <person name="Lawson T."/>
            <person name="Leese F."/>
            <person name="Lindquist E."/>
            <person name="Lobanov A."/>
            <person name="Lomsadze A."/>
            <person name="Malik S.B."/>
            <person name="Marsh M.E."/>
            <person name="Mackinder L."/>
            <person name="Mock T."/>
            <person name="Mueller-Roeber B."/>
            <person name="Pagarete A."/>
            <person name="Parker M."/>
            <person name="Probert I."/>
            <person name="Quesneville H."/>
            <person name="Raines C."/>
            <person name="Rensing S.A."/>
            <person name="Riano-Pachon D.M."/>
            <person name="Richier S."/>
            <person name="Rokitta S."/>
            <person name="Shiraiwa Y."/>
            <person name="Soanes D.M."/>
            <person name="van der Giezen M."/>
            <person name="Wahlund T.M."/>
            <person name="Williams B."/>
            <person name="Wilson W."/>
            <person name="Wolfe G."/>
            <person name="Wurch L.L."/>
        </authorList>
    </citation>
    <scope>NUCLEOTIDE SEQUENCE</scope>
</reference>
<keyword evidence="3" id="KW-1185">Reference proteome</keyword>
<organism evidence="2 3">
    <name type="scientific">Emiliania huxleyi (strain CCMP1516)</name>
    <dbReference type="NCBI Taxonomy" id="280463"/>
    <lineage>
        <taxon>Eukaryota</taxon>
        <taxon>Haptista</taxon>
        <taxon>Haptophyta</taxon>
        <taxon>Prymnesiophyceae</taxon>
        <taxon>Isochrysidales</taxon>
        <taxon>Noelaerhabdaceae</taxon>
        <taxon>Emiliania</taxon>
    </lineage>
</organism>
<accession>A0A0D3KT34</accession>
<dbReference type="EnsemblProtists" id="EOD38919">
    <property type="protein sequence ID" value="EOD38919"/>
    <property type="gene ID" value="EMIHUDRAFT_454549"/>
</dbReference>
<evidence type="ECO:0000259" key="1">
    <source>
        <dbReference type="Pfam" id="PF02263"/>
    </source>
</evidence>
<dbReference type="GO" id="GO:0003924">
    <property type="term" value="F:GTPase activity"/>
    <property type="evidence" value="ECO:0007669"/>
    <property type="project" value="InterPro"/>
</dbReference>
<dbReference type="PaxDb" id="2903-EOD38919"/>
<feature type="domain" description="Guanylate-binding protein N-terminal" evidence="1">
    <location>
        <begin position="121"/>
        <end position="225"/>
    </location>
</feature>
<dbReference type="InterPro" id="IPR015894">
    <property type="entry name" value="Guanylate-bd_N"/>
</dbReference>
<evidence type="ECO:0000313" key="2">
    <source>
        <dbReference type="EnsemblProtists" id="EOD38919"/>
    </source>
</evidence>
<dbReference type="GeneID" id="17284190"/>
<dbReference type="Gene3D" id="3.40.50.300">
    <property type="entry name" value="P-loop containing nucleotide triphosphate hydrolases"/>
    <property type="match status" value="1"/>
</dbReference>
<dbReference type="GO" id="GO:0005525">
    <property type="term" value="F:GTP binding"/>
    <property type="evidence" value="ECO:0007669"/>
    <property type="project" value="InterPro"/>
</dbReference>
<name>A0A0D3KT34_EMIH1</name>
<dbReference type="Proteomes" id="UP000013827">
    <property type="component" value="Unassembled WGS sequence"/>
</dbReference>
<proteinExistence type="predicted"/>
<dbReference type="InterPro" id="IPR027417">
    <property type="entry name" value="P-loop_NTPase"/>
</dbReference>